<sequence>MALLWLWCRSAAIAPIQTLAWEPLYASGAALQKAKKDRKKKKERKRNLSVEGVLCCDMFVTLSFTFLSLKQAALISAEPSPNRGCSINQSREYSIYAPSNSENRYGTMEVTPRLTWNEEKSLQKLLGNVSLRLLYKSSVHGNSFGTMLNKCSCQGSTILMVYLPNNVFGIFVLESYPEMSEHLKKPTTSFLLSFQKNKIMEMTAAFFNSTVDLIDNKLRFNFSQVQYVLLRSNTQNIFIPRLLGEKLGLTYDFKSQYTEYEVFRVEGMKDEPGYINRIAGATPHRDSLLAELRAYRPYADLVSEIRILLLGPVGSGKSSFFNSVKSIFRGHLTRQAIVGSDISSITEKYRIYSIKDEKDGKSLPFMLCDSMGLNEKDGVGLCVDDIPHILKGCMPDRYQFNPQKPITPKHPTFITSPSLNHRIHCVAYVFDINSIDNLSFQMLAKVKQVQKEVLKCGVSQVALLTKVNNCNGVLQDNFLQMSESMIYKSQVRDVNMMLGIPKSNILVVENYASEREMDPLQDILILSALKQMTRAADDFLEDLPLE</sequence>
<dbReference type="Pfam" id="PF07534">
    <property type="entry name" value="TLD"/>
    <property type="match status" value="1"/>
</dbReference>
<reference evidence="7" key="2">
    <citation type="submission" date="2025-05" db="UniProtKB">
        <authorList>
            <consortium name="Ensembl"/>
        </authorList>
    </citation>
    <scope>IDENTIFICATION</scope>
</reference>
<feature type="chain" id="PRO_5044615132" description="Interferon-induced protein 44-like" evidence="5">
    <location>
        <begin position="21"/>
        <end position="546"/>
    </location>
</feature>
<dbReference type="GO" id="GO:0005737">
    <property type="term" value="C:cytoplasm"/>
    <property type="evidence" value="ECO:0007669"/>
    <property type="project" value="UniProtKB-SubCell"/>
</dbReference>
<dbReference type="PROSITE" id="PS51886">
    <property type="entry name" value="TLDC"/>
    <property type="match status" value="1"/>
</dbReference>
<evidence type="ECO:0000313" key="7">
    <source>
        <dbReference type="Ensembl" id="ENSSSCP00070032114.1"/>
    </source>
</evidence>
<name>A0A4X1UQ31_PIG</name>
<dbReference type="PANTHER" id="PTHR14241:SF2">
    <property type="entry name" value="INTERFERON-INDUCED PROTEIN 44-LIKE"/>
    <property type="match status" value="1"/>
</dbReference>
<comment type="similarity">
    <text evidence="2">Belongs to the IFI44 family.</text>
</comment>
<feature type="signal peptide" evidence="5">
    <location>
        <begin position="1"/>
        <end position="20"/>
    </location>
</feature>
<dbReference type="FunFam" id="3.40.50.300:FF:001534">
    <property type="entry name" value="Interferon induced protein 44 like"/>
    <property type="match status" value="1"/>
</dbReference>
<evidence type="ECO:0000256" key="2">
    <source>
        <dbReference type="ARBA" id="ARBA00009243"/>
    </source>
</evidence>
<evidence type="ECO:0000256" key="3">
    <source>
        <dbReference type="ARBA" id="ARBA00022490"/>
    </source>
</evidence>
<proteinExistence type="inferred from homology"/>
<evidence type="ECO:0000256" key="5">
    <source>
        <dbReference type="SAM" id="SignalP"/>
    </source>
</evidence>
<evidence type="ECO:0000313" key="8">
    <source>
        <dbReference type="Proteomes" id="UP000314985"/>
    </source>
</evidence>
<organism evidence="7 8">
    <name type="scientific">Sus scrofa</name>
    <name type="common">Pig</name>
    <dbReference type="NCBI Taxonomy" id="9823"/>
    <lineage>
        <taxon>Eukaryota</taxon>
        <taxon>Metazoa</taxon>
        <taxon>Chordata</taxon>
        <taxon>Craniata</taxon>
        <taxon>Vertebrata</taxon>
        <taxon>Euteleostomi</taxon>
        <taxon>Mammalia</taxon>
        <taxon>Eutheria</taxon>
        <taxon>Laurasiatheria</taxon>
        <taxon>Artiodactyla</taxon>
        <taxon>Suina</taxon>
        <taxon>Suidae</taxon>
        <taxon>Sus</taxon>
    </lineage>
</organism>
<dbReference type="Ensembl" id="ENSSSCT00070038367.1">
    <property type="protein sequence ID" value="ENSSSCP00070032114.1"/>
    <property type="gene ID" value="ENSSSCG00070019370.1"/>
</dbReference>
<comment type="subcellular location">
    <subcellularLocation>
        <location evidence="1">Cytoplasm</location>
    </subcellularLocation>
</comment>
<dbReference type="Proteomes" id="UP000314985">
    <property type="component" value="Chromosome 6"/>
</dbReference>
<reference evidence="7 8" key="1">
    <citation type="submission" date="2017-08" db="EMBL/GenBank/DDBJ databases">
        <title>USMARCv1.0.</title>
        <authorList>
            <person name="Hannum G.I."/>
            <person name="Koren S."/>
            <person name="Schroeder S.G."/>
            <person name="Chin S.C."/>
            <person name="Nonneman D.J."/>
            <person name="Becker S.A."/>
            <person name="Rosen B.D."/>
            <person name="Bickhart D.M."/>
            <person name="Putnam N.H."/>
            <person name="Green R.E."/>
            <person name="Tuggle C.K."/>
            <person name="Liu H."/>
            <person name="Rohrer G.A."/>
            <person name="Warr A."/>
            <person name="Hall R."/>
            <person name="Kim K."/>
            <person name="Hume D.A."/>
            <person name="Talbot R."/>
            <person name="Chow W."/>
            <person name="Howe K."/>
            <person name="Schwartz A.S."/>
            <person name="Watson M."/>
            <person name="Archibald A.L."/>
            <person name="Phillippy A.M."/>
            <person name="Smith T.P.L."/>
        </authorList>
    </citation>
    <scope>NUCLEOTIDE SEQUENCE [LARGE SCALE GENOMIC DNA]</scope>
</reference>
<protein>
    <recommendedName>
        <fullName evidence="4">Interferon-induced protein 44-like</fullName>
    </recommendedName>
</protein>
<dbReference type="SUPFAM" id="SSF52540">
    <property type="entry name" value="P-loop containing nucleoside triphosphate hydrolases"/>
    <property type="match status" value="1"/>
</dbReference>
<evidence type="ECO:0000256" key="4">
    <source>
        <dbReference type="ARBA" id="ARBA00071720"/>
    </source>
</evidence>
<keyword evidence="5" id="KW-0732">Signal</keyword>
<evidence type="ECO:0000259" key="6">
    <source>
        <dbReference type="PROSITE" id="PS51886"/>
    </source>
</evidence>
<feature type="domain" description="TLDc" evidence="6">
    <location>
        <begin position="108"/>
        <end position="266"/>
    </location>
</feature>
<dbReference type="Gene3D" id="3.40.50.300">
    <property type="entry name" value="P-loop containing nucleotide triphosphate hydrolases"/>
    <property type="match status" value="1"/>
</dbReference>
<dbReference type="InterPro" id="IPR006571">
    <property type="entry name" value="TLDc_dom"/>
</dbReference>
<dbReference type="InterPro" id="IPR027417">
    <property type="entry name" value="P-loop_NTPase"/>
</dbReference>
<accession>A0A4X1UQ31</accession>
<dbReference type="Ensembl" id="ENSSSCT00035100710.1">
    <property type="protein sequence ID" value="ENSSSCP00035042794.1"/>
    <property type="gene ID" value="ENSSSCG00035074137.1"/>
</dbReference>
<dbReference type="Proteomes" id="UP000694720">
    <property type="component" value="Unplaced"/>
</dbReference>
<dbReference type="PANTHER" id="PTHR14241">
    <property type="entry name" value="INTERFERON-INDUCED PROTEIN 44"/>
    <property type="match status" value="1"/>
</dbReference>
<keyword evidence="3" id="KW-0963">Cytoplasm</keyword>
<dbReference type="AlphaFoldDB" id="A0A4X1UQ31"/>
<evidence type="ECO:0000256" key="1">
    <source>
        <dbReference type="ARBA" id="ARBA00004496"/>
    </source>
</evidence>
<dbReference type="GO" id="GO:0009615">
    <property type="term" value="P:response to virus"/>
    <property type="evidence" value="ECO:0007669"/>
    <property type="project" value="UniProtKB-ARBA"/>
</dbReference>